<dbReference type="Gene3D" id="6.10.250.3150">
    <property type="match status" value="1"/>
</dbReference>
<feature type="coiled-coil region" evidence="2">
    <location>
        <begin position="157"/>
        <end position="240"/>
    </location>
</feature>
<dbReference type="Proteomes" id="UP000295504">
    <property type="component" value="Unassembled WGS sequence"/>
</dbReference>
<feature type="chain" id="PRO_5038589793" evidence="3">
    <location>
        <begin position="24"/>
        <end position="375"/>
    </location>
</feature>
<dbReference type="GO" id="GO:0004222">
    <property type="term" value="F:metalloendopeptidase activity"/>
    <property type="evidence" value="ECO:0007669"/>
    <property type="project" value="TreeGrafter"/>
</dbReference>
<dbReference type="OrthoDB" id="9809488at2"/>
<dbReference type="InterPro" id="IPR057309">
    <property type="entry name" value="PcsB_CC"/>
</dbReference>
<sequence length="375" mass="41995">MKKKSILILLVLFMAMSTFSVFGNSDANRINNQLRDIGSQQKNLNNALNQNKKKEQSVAQQLQAIENQILRTEDEISKIQIDIKTTERNVQQTLEKLIAAESHIDNKNDLLGDRINVMYRNGNIGYAEVVLSSKDFTELLTNLDMVKRIVQHDVDLLKQLKEQRDAIEDKKTQLENHRSKLVILKSSVEEKRKSLQVSRGEQERLRKALQNDRAEITRQLDALEREAKLLEDQLRKLQSSGAYVGGQMQWPVPGYSRISSPYGNRIHPILRVSRFHSGIDVPAPSGVTVVAAAQGRVVLAGDQGGYGRTVIIDHGGGIMTLYAHNSRLNVSVGQQVTRGQKIAAIGSTGMSTGPHLHFEVRVNGKTVDPLSRVRR</sequence>
<dbReference type="Gene3D" id="2.70.70.10">
    <property type="entry name" value="Glucose Permease (Domain IIA)"/>
    <property type="match status" value="1"/>
</dbReference>
<evidence type="ECO:0000259" key="4">
    <source>
        <dbReference type="Pfam" id="PF01551"/>
    </source>
</evidence>
<dbReference type="AlphaFoldDB" id="A0A4R2TUG7"/>
<keyword evidence="7" id="KW-1185">Reference proteome</keyword>
<dbReference type="Pfam" id="PF01551">
    <property type="entry name" value="Peptidase_M23"/>
    <property type="match status" value="1"/>
</dbReference>
<organism evidence="6 7">
    <name type="scientific">Serpentinicella alkaliphila</name>
    <dbReference type="NCBI Taxonomy" id="1734049"/>
    <lineage>
        <taxon>Bacteria</taxon>
        <taxon>Bacillati</taxon>
        <taxon>Bacillota</taxon>
        <taxon>Clostridia</taxon>
        <taxon>Peptostreptococcales</taxon>
        <taxon>Natronincolaceae</taxon>
        <taxon>Serpentinicella</taxon>
    </lineage>
</organism>
<proteinExistence type="predicted"/>
<evidence type="ECO:0000256" key="3">
    <source>
        <dbReference type="SAM" id="SignalP"/>
    </source>
</evidence>
<keyword evidence="2" id="KW-0175">Coiled coil</keyword>
<gene>
    <name evidence="6" type="ORF">EDD79_100332</name>
</gene>
<evidence type="ECO:0000256" key="1">
    <source>
        <dbReference type="ARBA" id="ARBA00022729"/>
    </source>
</evidence>
<dbReference type="FunFam" id="2.70.70.10:FF:000006">
    <property type="entry name" value="M23 family peptidase"/>
    <property type="match status" value="1"/>
</dbReference>
<feature type="domain" description="Peptidoglycan hydrolase PcsB coiled-coil" evidence="5">
    <location>
        <begin position="100"/>
        <end position="170"/>
    </location>
</feature>
<dbReference type="PANTHER" id="PTHR21666:SF289">
    <property type="entry name" value="L-ALA--D-GLU ENDOPEPTIDASE"/>
    <property type="match status" value="1"/>
</dbReference>
<reference evidence="6 7" key="1">
    <citation type="submission" date="2019-03" db="EMBL/GenBank/DDBJ databases">
        <title>Genomic Encyclopedia of Type Strains, Phase IV (KMG-IV): sequencing the most valuable type-strain genomes for metagenomic binning, comparative biology and taxonomic classification.</title>
        <authorList>
            <person name="Goeker M."/>
        </authorList>
    </citation>
    <scope>NUCLEOTIDE SEQUENCE [LARGE SCALE GENOMIC DNA]</scope>
    <source>
        <strain evidence="6 7">DSM 100013</strain>
    </source>
</reference>
<dbReference type="InterPro" id="IPR050570">
    <property type="entry name" value="Cell_wall_metabolism_enzyme"/>
</dbReference>
<feature type="signal peptide" evidence="3">
    <location>
        <begin position="1"/>
        <end position="23"/>
    </location>
</feature>
<feature type="coiled-coil region" evidence="2">
    <location>
        <begin position="30"/>
        <end position="96"/>
    </location>
</feature>
<dbReference type="InterPro" id="IPR016047">
    <property type="entry name" value="M23ase_b-sheet_dom"/>
</dbReference>
<evidence type="ECO:0000256" key="2">
    <source>
        <dbReference type="SAM" id="Coils"/>
    </source>
</evidence>
<dbReference type="RefSeq" id="WP_132847490.1">
    <property type="nucleotide sequence ID" value="NZ_CP058648.1"/>
</dbReference>
<evidence type="ECO:0000313" key="6">
    <source>
        <dbReference type="EMBL" id="TCQ06607.1"/>
    </source>
</evidence>
<dbReference type="SUPFAM" id="SSF51261">
    <property type="entry name" value="Duplicated hybrid motif"/>
    <property type="match status" value="1"/>
</dbReference>
<name>A0A4R2TUG7_9FIRM</name>
<keyword evidence="1 3" id="KW-0732">Signal</keyword>
<protein>
    <submittedName>
        <fullName evidence="6">Septal ring factor EnvC (AmiA/AmiB activator)</fullName>
    </submittedName>
</protein>
<dbReference type="CDD" id="cd12797">
    <property type="entry name" value="M23_peptidase"/>
    <property type="match status" value="1"/>
</dbReference>
<evidence type="ECO:0000259" key="5">
    <source>
        <dbReference type="Pfam" id="PF24568"/>
    </source>
</evidence>
<dbReference type="Pfam" id="PF24568">
    <property type="entry name" value="CC_PcsB"/>
    <property type="match status" value="1"/>
</dbReference>
<evidence type="ECO:0000313" key="7">
    <source>
        <dbReference type="Proteomes" id="UP000295504"/>
    </source>
</evidence>
<accession>A0A4R2TUG7</accession>
<dbReference type="EMBL" id="SLYC01000003">
    <property type="protein sequence ID" value="TCQ06607.1"/>
    <property type="molecule type" value="Genomic_DNA"/>
</dbReference>
<dbReference type="PANTHER" id="PTHR21666">
    <property type="entry name" value="PEPTIDASE-RELATED"/>
    <property type="match status" value="1"/>
</dbReference>
<dbReference type="InterPro" id="IPR011055">
    <property type="entry name" value="Dup_hybrid_motif"/>
</dbReference>
<feature type="domain" description="M23ase beta-sheet core" evidence="4">
    <location>
        <begin position="274"/>
        <end position="369"/>
    </location>
</feature>
<comment type="caution">
    <text evidence="6">The sequence shown here is derived from an EMBL/GenBank/DDBJ whole genome shotgun (WGS) entry which is preliminary data.</text>
</comment>